<dbReference type="Gene3D" id="3.30.1360.40">
    <property type="match status" value="1"/>
</dbReference>
<dbReference type="Pfam" id="PF01316">
    <property type="entry name" value="Arg_repressor"/>
    <property type="match status" value="1"/>
</dbReference>
<evidence type="ECO:0000313" key="14">
    <source>
        <dbReference type="Proteomes" id="UP000295411"/>
    </source>
</evidence>
<dbReference type="UniPathway" id="UPA00068"/>
<dbReference type="NCBIfam" id="NF002880">
    <property type="entry name" value="PRK03341.1"/>
    <property type="match status" value="1"/>
</dbReference>
<dbReference type="InterPro" id="IPR036390">
    <property type="entry name" value="WH_DNA-bd_sf"/>
</dbReference>
<comment type="function">
    <text evidence="8">Regulates arginine biosynthesis genes.</text>
</comment>
<reference evidence="13 14" key="1">
    <citation type="submission" date="2019-03" db="EMBL/GenBank/DDBJ databases">
        <title>Arthrobacter sp. nov., an bacterium isolated from biocrust in Mu Us Desert.</title>
        <authorList>
            <person name="Lixiong L."/>
        </authorList>
    </citation>
    <scope>NUCLEOTIDE SEQUENCE [LARGE SCALE GENOMIC DNA]</scope>
    <source>
        <strain evidence="13 14">SLN-3</strain>
    </source>
</reference>
<dbReference type="AlphaFoldDB" id="A0A4R5U0C2"/>
<sequence length="198" mass="20745">MTRESHRPATKTARQARITALLTAQSVRSQAELAALLAADGVQVNQATLSRDLVELGAVRIRGRDGALVYAVPGEGGGRTPQTGLTQEILDARLARLCAELLVTAEASANLVILRTPPGAANFLALAIDHSVMPSILGSIAGDDTVMLVTRDPNGGAEVAERFLNYARDPLSAGEPHPVPPNHLPDAVSGDSPKEHTQ</sequence>
<evidence type="ECO:0000256" key="3">
    <source>
        <dbReference type="ARBA" id="ARBA00022490"/>
    </source>
</evidence>
<accession>A0A4R5U0C2</accession>
<feature type="domain" description="Arginine repressor DNA-binding" evidence="11">
    <location>
        <begin position="10"/>
        <end position="76"/>
    </location>
</feature>
<evidence type="ECO:0000256" key="5">
    <source>
        <dbReference type="ARBA" id="ARBA00023015"/>
    </source>
</evidence>
<feature type="region of interest" description="Disordered" evidence="10">
    <location>
        <begin position="168"/>
        <end position="198"/>
    </location>
</feature>
<evidence type="ECO:0000256" key="8">
    <source>
        <dbReference type="HAMAP-Rule" id="MF_00173"/>
    </source>
</evidence>
<keyword evidence="7 8" id="KW-0804">Transcription</keyword>
<dbReference type="EMBL" id="SMTK01000002">
    <property type="protein sequence ID" value="TDK27009.1"/>
    <property type="molecule type" value="Genomic_DNA"/>
</dbReference>
<evidence type="ECO:0000256" key="9">
    <source>
        <dbReference type="NCBIfam" id="TIGR01529"/>
    </source>
</evidence>
<dbReference type="InterPro" id="IPR036388">
    <property type="entry name" value="WH-like_DNA-bd_sf"/>
</dbReference>
<dbReference type="PRINTS" id="PR01467">
    <property type="entry name" value="ARGREPRESSOR"/>
</dbReference>
<evidence type="ECO:0000256" key="4">
    <source>
        <dbReference type="ARBA" id="ARBA00022491"/>
    </source>
</evidence>
<keyword evidence="6 8" id="KW-0238">DNA-binding</keyword>
<evidence type="ECO:0000256" key="7">
    <source>
        <dbReference type="ARBA" id="ARBA00023163"/>
    </source>
</evidence>
<dbReference type="InterPro" id="IPR020899">
    <property type="entry name" value="Arg_repress_C"/>
</dbReference>
<dbReference type="PANTHER" id="PTHR34471">
    <property type="entry name" value="ARGININE REPRESSOR"/>
    <property type="match status" value="1"/>
</dbReference>
<dbReference type="InterPro" id="IPR020900">
    <property type="entry name" value="Arg_repress_DNA-bd"/>
</dbReference>
<dbReference type="Pfam" id="PF02863">
    <property type="entry name" value="Arg_repressor_C"/>
    <property type="match status" value="1"/>
</dbReference>
<dbReference type="GO" id="GO:0003700">
    <property type="term" value="F:DNA-binding transcription factor activity"/>
    <property type="evidence" value="ECO:0007669"/>
    <property type="project" value="UniProtKB-UniRule"/>
</dbReference>
<evidence type="ECO:0000256" key="10">
    <source>
        <dbReference type="SAM" id="MobiDB-lite"/>
    </source>
</evidence>
<dbReference type="InterPro" id="IPR036251">
    <property type="entry name" value="Arg_repress_C_sf"/>
</dbReference>
<comment type="caution">
    <text evidence="13">The sequence shown here is derived from an EMBL/GenBank/DDBJ whole genome shotgun (WGS) entry which is preliminary data.</text>
</comment>
<dbReference type="PANTHER" id="PTHR34471:SF1">
    <property type="entry name" value="ARGININE REPRESSOR"/>
    <property type="match status" value="1"/>
</dbReference>
<dbReference type="GO" id="GO:0006526">
    <property type="term" value="P:L-arginine biosynthetic process"/>
    <property type="evidence" value="ECO:0007669"/>
    <property type="project" value="UniProtKB-UniPathway"/>
</dbReference>
<keyword evidence="8" id="KW-0028">Amino-acid biosynthesis</keyword>
<feature type="domain" description="Arginine repressor C-terminal" evidence="12">
    <location>
        <begin position="99"/>
        <end position="164"/>
    </location>
</feature>
<comment type="subcellular location">
    <subcellularLocation>
        <location evidence="1 8">Cytoplasm</location>
    </subcellularLocation>
</comment>
<dbReference type="SUPFAM" id="SSF55252">
    <property type="entry name" value="C-terminal domain of arginine repressor"/>
    <property type="match status" value="1"/>
</dbReference>
<evidence type="ECO:0000313" key="13">
    <source>
        <dbReference type="EMBL" id="TDK27009.1"/>
    </source>
</evidence>
<dbReference type="GO" id="GO:0005737">
    <property type="term" value="C:cytoplasm"/>
    <property type="evidence" value="ECO:0007669"/>
    <property type="project" value="UniProtKB-SubCell"/>
</dbReference>
<dbReference type="Gene3D" id="1.10.10.10">
    <property type="entry name" value="Winged helix-like DNA-binding domain superfamily/Winged helix DNA-binding domain"/>
    <property type="match status" value="1"/>
</dbReference>
<dbReference type="NCBIfam" id="TIGR01529">
    <property type="entry name" value="argR_whole"/>
    <property type="match status" value="1"/>
</dbReference>
<protein>
    <recommendedName>
        <fullName evidence="8 9">Arginine repressor</fullName>
    </recommendedName>
</protein>
<gene>
    <name evidence="8" type="primary">argR</name>
    <name evidence="13" type="ORF">E2F48_07650</name>
</gene>
<evidence type="ECO:0000256" key="6">
    <source>
        <dbReference type="ARBA" id="ARBA00023125"/>
    </source>
</evidence>
<keyword evidence="8" id="KW-0055">Arginine biosynthesis</keyword>
<comment type="similarity">
    <text evidence="2 8">Belongs to the ArgR family.</text>
</comment>
<name>A0A4R5U0C2_9MICC</name>
<evidence type="ECO:0000259" key="11">
    <source>
        <dbReference type="Pfam" id="PF01316"/>
    </source>
</evidence>
<keyword evidence="3 8" id="KW-0963">Cytoplasm</keyword>
<dbReference type="HAMAP" id="MF_00173">
    <property type="entry name" value="Arg_repressor"/>
    <property type="match status" value="1"/>
</dbReference>
<evidence type="ECO:0000256" key="1">
    <source>
        <dbReference type="ARBA" id="ARBA00004496"/>
    </source>
</evidence>
<evidence type="ECO:0000259" key="12">
    <source>
        <dbReference type="Pfam" id="PF02863"/>
    </source>
</evidence>
<dbReference type="RefSeq" id="WP_133403354.1">
    <property type="nucleotide sequence ID" value="NZ_SMTK01000002.1"/>
</dbReference>
<dbReference type="GO" id="GO:0051259">
    <property type="term" value="P:protein complex oligomerization"/>
    <property type="evidence" value="ECO:0007669"/>
    <property type="project" value="InterPro"/>
</dbReference>
<dbReference type="GO" id="GO:0003677">
    <property type="term" value="F:DNA binding"/>
    <property type="evidence" value="ECO:0007669"/>
    <property type="project" value="UniProtKB-KW"/>
</dbReference>
<comment type="pathway">
    <text evidence="8">Amino-acid biosynthesis; L-arginine biosynthesis [regulation].</text>
</comment>
<evidence type="ECO:0000256" key="2">
    <source>
        <dbReference type="ARBA" id="ARBA00008316"/>
    </source>
</evidence>
<dbReference type="OrthoDB" id="7060358at2"/>
<organism evidence="13 14">
    <name type="scientific">Arthrobacter crusticola</name>
    <dbReference type="NCBI Taxonomy" id="2547960"/>
    <lineage>
        <taxon>Bacteria</taxon>
        <taxon>Bacillati</taxon>
        <taxon>Actinomycetota</taxon>
        <taxon>Actinomycetes</taxon>
        <taxon>Micrococcales</taxon>
        <taxon>Micrococcaceae</taxon>
        <taxon>Arthrobacter</taxon>
    </lineage>
</organism>
<keyword evidence="5 8" id="KW-0805">Transcription regulation</keyword>
<keyword evidence="14" id="KW-1185">Reference proteome</keyword>
<keyword evidence="4 8" id="KW-0678">Repressor</keyword>
<dbReference type="SUPFAM" id="SSF46785">
    <property type="entry name" value="Winged helix' DNA-binding domain"/>
    <property type="match status" value="1"/>
</dbReference>
<dbReference type="Proteomes" id="UP000295411">
    <property type="component" value="Unassembled WGS sequence"/>
</dbReference>
<dbReference type="GO" id="GO:0034618">
    <property type="term" value="F:arginine binding"/>
    <property type="evidence" value="ECO:0007669"/>
    <property type="project" value="InterPro"/>
</dbReference>
<dbReference type="GO" id="GO:1900079">
    <property type="term" value="P:regulation of arginine biosynthetic process"/>
    <property type="evidence" value="ECO:0007669"/>
    <property type="project" value="UniProtKB-UniRule"/>
</dbReference>
<proteinExistence type="inferred from homology"/>
<dbReference type="InterPro" id="IPR001669">
    <property type="entry name" value="Arg_repress"/>
</dbReference>